<dbReference type="Proteomes" id="UP000467841">
    <property type="component" value="Unassembled WGS sequence"/>
</dbReference>
<organism evidence="2 3">
    <name type="scientific">Microthlaspi erraticum</name>
    <dbReference type="NCBI Taxonomy" id="1685480"/>
    <lineage>
        <taxon>Eukaryota</taxon>
        <taxon>Viridiplantae</taxon>
        <taxon>Streptophyta</taxon>
        <taxon>Embryophyta</taxon>
        <taxon>Tracheophyta</taxon>
        <taxon>Spermatophyta</taxon>
        <taxon>Magnoliopsida</taxon>
        <taxon>eudicotyledons</taxon>
        <taxon>Gunneridae</taxon>
        <taxon>Pentapetalae</taxon>
        <taxon>rosids</taxon>
        <taxon>malvids</taxon>
        <taxon>Brassicales</taxon>
        <taxon>Brassicaceae</taxon>
        <taxon>Coluteocarpeae</taxon>
        <taxon>Microthlaspi</taxon>
    </lineage>
</organism>
<keyword evidence="3" id="KW-1185">Reference proteome</keyword>
<gene>
    <name evidence="2" type="ORF">MERR_LOCUS21962</name>
</gene>
<comment type="caution">
    <text evidence="2">The sequence shown here is derived from an EMBL/GenBank/DDBJ whole genome shotgun (WGS) entry which is preliminary data.</text>
</comment>
<dbReference type="AlphaFoldDB" id="A0A6D2J1G8"/>
<evidence type="ECO:0000313" key="2">
    <source>
        <dbReference type="EMBL" id="CAA7034727.1"/>
    </source>
</evidence>
<reference evidence="2" key="1">
    <citation type="submission" date="2020-01" db="EMBL/GenBank/DDBJ databases">
        <authorList>
            <person name="Mishra B."/>
        </authorList>
    </citation>
    <scope>NUCLEOTIDE SEQUENCE [LARGE SCALE GENOMIC DNA]</scope>
</reference>
<name>A0A6D2J1G8_9BRAS</name>
<evidence type="ECO:0000256" key="1">
    <source>
        <dbReference type="SAM" id="MobiDB-lite"/>
    </source>
</evidence>
<sequence length="367" mass="39762">MLLGDLTEAQPPLRDATQSDEFPTVLPLRRFVHRVPLKPVFRLVATEAGRRLVFSLIVPCFLDESSLLLHSVCSLSRSPMAPLLLLRLRENSPPLDPQDPVKKEWSLGSLLLLPSNASVNPPDPPDPPDPPEPPYSQINCQVLLQLLGSSSDLEPPDSQISRPCPCHRYLLQPSNPPLLFHPLPPSSIVVSITTGLVIGYGTLSDNKLKRSHFIDSPGFPSLALYQKINLPSGSSPPSNPIHVMDPSLRFGHCSNTTPSFNDIFSTVLFCFEPCSPTTTLSLANVQPPSAEVGFRHSFSMSIVKSTGSCAGISYLGLGGLSTYWRLSTPTSAVVDNCQPFDSKRSLAFISLDGASRAICPIPLLLTA</sequence>
<protein>
    <submittedName>
        <fullName evidence="2">Uncharacterized protein</fullName>
    </submittedName>
</protein>
<accession>A0A6D2J1G8</accession>
<proteinExistence type="predicted"/>
<dbReference type="EMBL" id="CACVBM020001151">
    <property type="protein sequence ID" value="CAA7034727.1"/>
    <property type="molecule type" value="Genomic_DNA"/>
</dbReference>
<feature type="region of interest" description="Disordered" evidence="1">
    <location>
        <begin position="116"/>
        <end position="135"/>
    </location>
</feature>
<feature type="compositionally biased region" description="Pro residues" evidence="1">
    <location>
        <begin position="121"/>
        <end position="134"/>
    </location>
</feature>
<evidence type="ECO:0000313" key="3">
    <source>
        <dbReference type="Proteomes" id="UP000467841"/>
    </source>
</evidence>